<keyword evidence="1" id="KW-0862">Zinc</keyword>
<keyword evidence="5" id="KW-1185">Reference proteome</keyword>
<dbReference type="AlphaFoldDB" id="A0A6G1JJ15"/>
<feature type="domain" description="C2H2-type" evidence="3">
    <location>
        <begin position="268"/>
        <end position="294"/>
    </location>
</feature>
<proteinExistence type="predicted"/>
<feature type="region of interest" description="Disordered" evidence="2">
    <location>
        <begin position="208"/>
        <end position="231"/>
    </location>
</feature>
<dbReference type="InterPro" id="IPR013087">
    <property type="entry name" value="Znf_C2H2_type"/>
</dbReference>
<accession>A0A6G1JJ15</accession>
<evidence type="ECO:0000259" key="3">
    <source>
        <dbReference type="PROSITE" id="PS50157"/>
    </source>
</evidence>
<sequence>MHGHQTRPQPFNQSPKLSLAKTIINSACFPTDLYRSPNPQTFSAKSQLNVRPGAELRFRAGGISDYNYDHVNNLPELFWPLGECWLGFSGTSDGLTDLISLPYEADISLCPGEPQSFPGVHTIGPSLSDITQLDCENSYIDPRCLCNDFENSSTIPTTFDTPFEDLVPDFPSAELSVQRNHLGCALLPRTPLTNDPWRSSQIPFPISNPDSVESGHTAGQTHQEGSRRLLSYMPDPTPSQNCDAVHTPKLRNLAYMSPVPIKRVTPQFACKESGCSARFVERRHLDTHRRTTHARYSCNACTKTYPHRKSL</sequence>
<reference evidence="4" key="1">
    <citation type="journal article" date="2020" name="Stud. Mycol.">
        <title>101 Dothideomycetes genomes: a test case for predicting lifestyles and emergence of pathogens.</title>
        <authorList>
            <person name="Haridas S."/>
            <person name="Albert R."/>
            <person name="Binder M."/>
            <person name="Bloem J."/>
            <person name="Labutti K."/>
            <person name="Salamov A."/>
            <person name="Andreopoulos B."/>
            <person name="Baker S."/>
            <person name="Barry K."/>
            <person name="Bills G."/>
            <person name="Bluhm B."/>
            <person name="Cannon C."/>
            <person name="Castanera R."/>
            <person name="Culley D."/>
            <person name="Daum C."/>
            <person name="Ezra D."/>
            <person name="Gonzalez J."/>
            <person name="Henrissat B."/>
            <person name="Kuo A."/>
            <person name="Liang C."/>
            <person name="Lipzen A."/>
            <person name="Lutzoni F."/>
            <person name="Magnuson J."/>
            <person name="Mondo S."/>
            <person name="Nolan M."/>
            <person name="Ohm R."/>
            <person name="Pangilinan J."/>
            <person name="Park H.-J."/>
            <person name="Ramirez L."/>
            <person name="Alfaro M."/>
            <person name="Sun H."/>
            <person name="Tritt A."/>
            <person name="Yoshinaga Y."/>
            <person name="Zwiers L.-H."/>
            <person name="Turgeon B."/>
            <person name="Goodwin S."/>
            <person name="Spatafora J."/>
            <person name="Crous P."/>
            <person name="Grigoriev I."/>
        </authorList>
    </citation>
    <scope>NUCLEOTIDE SEQUENCE</scope>
    <source>
        <strain evidence="4">CBS 122367</strain>
    </source>
</reference>
<dbReference type="Proteomes" id="UP000799291">
    <property type="component" value="Unassembled WGS sequence"/>
</dbReference>
<protein>
    <recommendedName>
        <fullName evidence="3">C2H2-type domain-containing protein</fullName>
    </recommendedName>
</protein>
<evidence type="ECO:0000313" key="4">
    <source>
        <dbReference type="EMBL" id="KAF2690544.1"/>
    </source>
</evidence>
<dbReference type="PROSITE" id="PS00028">
    <property type="entry name" value="ZINC_FINGER_C2H2_1"/>
    <property type="match status" value="1"/>
</dbReference>
<evidence type="ECO:0000256" key="2">
    <source>
        <dbReference type="SAM" id="MobiDB-lite"/>
    </source>
</evidence>
<organism evidence="4 5">
    <name type="scientific">Lentithecium fluviatile CBS 122367</name>
    <dbReference type="NCBI Taxonomy" id="1168545"/>
    <lineage>
        <taxon>Eukaryota</taxon>
        <taxon>Fungi</taxon>
        <taxon>Dikarya</taxon>
        <taxon>Ascomycota</taxon>
        <taxon>Pezizomycotina</taxon>
        <taxon>Dothideomycetes</taxon>
        <taxon>Pleosporomycetidae</taxon>
        <taxon>Pleosporales</taxon>
        <taxon>Massarineae</taxon>
        <taxon>Lentitheciaceae</taxon>
        <taxon>Lentithecium</taxon>
    </lineage>
</organism>
<evidence type="ECO:0000313" key="5">
    <source>
        <dbReference type="Proteomes" id="UP000799291"/>
    </source>
</evidence>
<evidence type="ECO:0000256" key="1">
    <source>
        <dbReference type="PROSITE-ProRule" id="PRU00042"/>
    </source>
</evidence>
<keyword evidence="1" id="KW-0479">Metal-binding</keyword>
<dbReference type="GO" id="GO:0008270">
    <property type="term" value="F:zinc ion binding"/>
    <property type="evidence" value="ECO:0007669"/>
    <property type="project" value="UniProtKB-KW"/>
</dbReference>
<gene>
    <name evidence="4" type="ORF">K458DRAFT_459739</name>
</gene>
<dbReference type="PROSITE" id="PS50157">
    <property type="entry name" value="ZINC_FINGER_C2H2_2"/>
    <property type="match status" value="1"/>
</dbReference>
<keyword evidence="1" id="KW-0863">Zinc-finger</keyword>
<name>A0A6G1JJ15_9PLEO</name>
<dbReference type="EMBL" id="MU005571">
    <property type="protein sequence ID" value="KAF2690544.1"/>
    <property type="molecule type" value="Genomic_DNA"/>
</dbReference>